<proteinExistence type="predicted"/>
<dbReference type="SUPFAM" id="SSF46894">
    <property type="entry name" value="C-terminal effector domain of the bipartite response regulators"/>
    <property type="match status" value="1"/>
</dbReference>
<dbReference type="PROSITE" id="PS50110">
    <property type="entry name" value="RESPONSE_REGULATORY"/>
    <property type="match status" value="1"/>
</dbReference>
<dbReference type="PANTHER" id="PTHR43214:SF41">
    <property type="entry name" value="NITRATE_NITRITE RESPONSE REGULATOR PROTEIN NARP"/>
    <property type="match status" value="1"/>
</dbReference>
<dbReference type="STRING" id="1178516.AWR27_03740"/>
<keyword evidence="9" id="KW-1185">Reference proteome</keyword>
<feature type="domain" description="HTH luxR-type" evidence="6">
    <location>
        <begin position="145"/>
        <end position="210"/>
    </location>
</feature>
<dbReference type="InterPro" id="IPR016032">
    <property type="entry name" value="Sig_transdc_resp-reg_C-effctor"/>
</dbReference>
<gene>
    <name evidence="8" type="ORF">AWR27_03740</name>
</gene>
<dbReference type="Pfam" id="PF00196">
    <property type="entry name" value="GerE"/>
    <property type="match status" value="1"/>
</dbReference>
<organism evidence="8 9">
    <name type="scientific">Spirosoma montaniterrae</name>
    <dbReference type="NCBI Taxonomy" id="1178516"/>
    <lineage>
        <taxon>Bacteria</taxon>
        <taxon>Pseudomonadati</taxon>
        <taxon>Bacteroidota</taxon>
        <taxon>Cytophagia</taxon>
        <taxon>Cytophagales</taxon>
        <taxon>Cytophagaceae</taxon>
        <taxon>Spirosoma</taxon>
    </lineage>
</organism>
<dbReference type="GO" id="GO:0003677">
    <property type="term" value="F:DNA binding"/>
    <property type="evidence" value="ECO:0007669"/>
    <property type="project" value="UniProtKB-KW"/>
</dbReference>
<keyword evidence="3" id="KW-0238">DNA-binding</keyword>
<evidence type="ECO:0000256" key="4">
    <source>
        <dbReference type="ARBA" id="ARBA00023163"/>
    </source>
</evidence>
<dbReference type="AlphaFoldDB" id="A0A1P9WT31"/>
<dbReference type="GO" id="GO:0000160">
    <property type="term" value="P:phosphorelay signal transduction system"/>
    <property type="evidence" value="ECO:0007669"/>
    <property type="project" value="InterPro"/>
</dbReference>
<dbReference type="InterPro" id="IPR001789">
    <property type="entry name" value="Sig_transdc_resp-reg_receiver"/>
</dbReference>
<dbReference type="Pfam" id="PF00072">
    <property type="entry name" value="Response_reg"/>
    <property type="match status" value="1"/>
</dbReference>
<dbReference type="InterPro" id="IPR058245">
    <property type="entry name" value="NreC/VraR/RcsB-like_REC"/>
</dbReference>
<feature type="modified residue" description="4-aspartylphosphate" evidence="5">
    <location>
        <position position="56"/>
    </location>
</feature>
<name>A0A1P9WT31_9BACT</name>
<evidence type="ECO:0000313" key="9">
    <source>
        <dbReference type="Proteomes" id="UP000187941"/>
    </source>
</evidence>
<dbReference type="RefSeq" id="WP_077129968.1">
    <property type="nucleotide sequence ID" value="NZ_CP014263.1"/>
</dbReference>
<reference evidence="8 9" key="1">
    <citation type="submission" date="2016-01" db="EMBL/GenBank/DDBJ databases">
        <authorList>
            <person name="Oliw E.H."/>
        </authorList>
    </citation>
    <scope>NUCLEOTIDE SEQUENCE [LARGE SCALE GENOMIC DNA]</scope>
    <source>
        <strain evidence="8 9">DY10</strain>
    </source>
</reference>
<dbReference type="PRINTS" id="PR00038">
    <property type="entry name" value="HTHLUXR"/>
</dbReference>
<dbReference type="InterPro" id="IPR011006">
    <property type="entry name" value="CheY-like_superfamily"/>
</dbReference>
<dbReference type="CDD" id="cd06170">
    <property type="entry name" value="LuxR_C_like"/>
    <property type="match status" value="1"/>
</dbReference>
<dbReference type="PANTHER" id="PTHR43214">
    <property type="entry name" value="TWO-COMPONENT RESPONSE REGULATOR"/>
    <property type="match status" value="1"/>
</dbReference>
<dbReference type="OrthoDB" id="9797341at2"/>
<dbReference type="PROSITE" id="PS50043">
    <property type="entry name" value="HTH_LUXR_2"/>
    <property type="match status" value="1"/>
</dbReference>
<accession>A0A1P9WT31</accession>
<dbReference type="Proteomes" id="UP000187941">
    <property type="component" value="Chromosome"/>
</dbReference>
<evidence type="ECO:0000256" key="1">
    <source>
        <dbReference type="ARBA" id="ARBA00022553"/>
    </source>
</evidence>
<dbReference type="Gene3D" id="3.40.50.2300">
    <property type="match status" value="1"/>
</dbReference>
<evidence type="ECO:0000313" key="8">
    <source>
        <dbReference type="EMBL" id="AQG78529.1"/>
    </source>
</evidence>
<dbReference type="EMBL" id="CP014263">
    <property type="protein sequence ID" value="AQG78529.1"/>
    <property type="molecule type" value="Genomic_DNA"/>
</dbReference>
<keyword evidence="4" id="KW-0804">Transcription</keyword>
<protein>
    <submittedName>
        <fullName evidence="8">Two-component system response regulator</fullName>
    </submittedName>
</protein>
<dbReference type="KEGG" id="smon:AWR27_03740"/>
<evidence type="ECO:0000259" key="6">
    <source>
        <dbReference type="PROSITE" id="PS50043"/>
    </source>
</evidence>
<evidence type="ECO:0000256" key="3">
    <source>
        <dbReference type="ARBA" id="ARBA00023125"/>
    </source>
</evidence>
<dbReference type="SMART" id="SM00448">
    <property type="entry name" value="REC"/>
    <property type="match status" value="1"/>
</dbReference>
<sequence>MKPVRLLLVDDHQLLLDSLQTLLASVPGVEVVGGLNDSRLVTAALAKTEADILVCDLHMPHLSGIDLTLRLRHSHPGLKVLLLTMTEDASTIREAVRAGVTAYVLKRAGRDELEKAITTIMCGQRYFSPEVFEQLVQIEQHESTDSGPLATLTEREVDVLRLIAEEHPTHQIAEKLFIGIPTVETHRRHLMQKLGVKSVVGMVKFAMKYGLVS</sequence>
<dbReference type="InterPro" id="IPR000792">
    <property type="entry name" value="Tscrpt_reg_LuxR_C"/>
</dbReference>
<evidence type="ECO:0000256" key="2">
    <source>
        <dbReference type="ARBA" id="ARBA00023015"/>
    </source>
</evidence>
<feature type="domain" description="Response regulatory" evidence="7">
    <location>
        <begin position="5"/>
        <end position="121"/>
    </location>
</feature>
<dbReference type="InterPro" id="IPR039420">
    <property type="entry name" value="WalR-like"/>
</dbReference>
<dbReference type="CDD" id="cd17535">
    <property type="entry name" value="REC_NarL-like"/>
    <property type="match status" value="1"/>
</dbReference>
<dbReference type="SMART" id="SM00421">
    <property type="entry name" value="HTH_LUXR"/>
    <property type="match status" value="1"/>
</dbReference>
<keyword evidence="1 5" id="KW-0597">Phosphoprotein</keyword>
<dbReference type="SUPFAM" id="SSF52172">
    <property type="entry name" value="CheY-like"/>
    <property type="match status" value="1"/>
</dbReference>
<evidence type="ECO:0000256" key="5">
    <source>
        <dbReference type="PROSITE-ProRule" id="PRU00169"/>
    </source>
</evidence>
<dbReference type="GO" id="GO:0006355">
    <property type="term" value="P:regulation of DNA-templated transcription"/>
    <property type="evidence" value="ECO:0007669"/>
    <property type="project" value="InterPro"/>
</dbReference>
<evidence type="ECO:0000259" key="7">
    <source>
        <dbReference type="PROSITE" id="PS50110"/>
    </source>
</evidence>
<keyword evidence="2" id="KW-0805">Transcription regulation</keyword>